<reference evidence="1" key="1">
    <citation type="submission" date="2022-06" db="EMBL/GenBank/DDBJ databases">
        <title>Phylogenomic reconstructions and comparative analyses of Kickxellomycotina fungi.</title>
        <authorList>
            <person name="Reynolds N.K."/>
            <person name="Stajich J.E."/>
            <person name="Barry K."/>
            <person name="Grigoriev I.V."/>
            <person name="Crous P."/>
            <person name="Smith M.E."/>
        </authorList>
    </citation>
    <scope>NUCLEOTIDE SEQUENCE</scope>
    <source>
        <strain evidence="1">RSA 2271</strain>
    </source>
</reference>
<gene>
    <name evidence="1" type="ORF">EV182_008919</name>
</gene>
<proteinExistence type="predicted"/>
<keyword evidence="2" id="KW-1185">Reference proteome</keyword>
<protein>
    <submittedName>
        <fullName evidence="1">Uncharacterized protein</fullName>
    </submittedName>
</protein>
<accession>A0ACC1H745</accession>
<dbReference type="Proteomes" id="UP001145114">
    <property type="component" value="Unassembled WGS sequence"/>
</dbReference>
<organism evidence="1 2">
    <name type="scientific">Spiromyces aspiralis</name>
    <dbReference type="NCBI Taxonomy" id="68401"/>
    <lineage>
        <taxon>Eukaryota</taxon>
        <taxon>Fungi</taxon>
        <taxon>Fungi incertae sedis</taxon>
        <taxon>Zoopagomycota</taxon>
        <taxon>Kickxellomycotina</taxon>
        <taxon>Kickxellomycetes</taxon>
        <taxon>Kickxellales</taxon>
        <taxon>Kickxellaceae</taxon>
        <taxon>Spiromyces</taxon>
    </lineage>
</organism>
<evidence type="ECO:0000313" key="1">
    <source>
        <dbReference type="EMBL" id="KAJ1669093.1"/>
    </source>
</evidence>
<comment type="caution">
    <text evidence="1">The sequence shown here is derived from an EMBL/GenBank/DDBJ whole genome shotgun (WGS) entry which is preliminary data.</text>
</comment>
<dbReference type="EMBL" id="JAMZIH010010192">
    <property type="protein sequence ID" value="KAJ1669093.1"/>
    <property type="molecule type" value="Genomic_DNA"/>
</dbReference>
<feature type="non-terminal residue" evidence="1">
    <location>
        <position position="75"/>
    </location>
</feature>
<evidence type="ECO:0000313" key="2">
    <source>
        <dbReference type="Proteomes" id="UP001145114"/>
    </source>
</evidence>
<sequence length="75" mass="8098">MSNANDKIEADASNIMAAIHMEGGEGQQQEMDIEIPEASKPSNSSEGIGPKVHSTKLFADQLQRATAQNQQQTQD</sequence>
<name>A0ACC1H745_9FUNG</name>